<dbReference type="Pfam" id="PF10021">
    <property type="entry name" value="PARG_cat_microb"/>
    <property type="match status" value="1"/>
</dbReference>
<sequence>MDFLNNVPFNIQVPSSLRDPKDATFSIDQLRNLQTIDDARSIALKYLHSFSNFASVWNSNTIHPETRRLLRMLIQIQTINAVCNGFYRLLDNTRIQLHADMMANAALNTKQYSNNYQYDTSRQQRSYDQRTKIFVVNGDCLDIASCFREKYQNCSPVVLNMASATCPGGGWRHGCGAQEENLHRRTNLFQCLEDSYQELVGKRSWNYPIPEFGGIYSPNVSVFRGSEARGYPFFPNGPEYISFIACAAYAYPSTTINKDGEMELYGSDVIQNTMKKMETIFKIALDNEHDTVILSAFGCGAFRNPPRHIVSQVNVTFTHPKNKQSITLQLYEHIDEAEKSSFLSKILLHVFKRNEQLTSEVKIQTSRIKELSSKTQRIQSRSTGGNRSFDGNKSFDSNTQKGNMNKAPESKQMSLINPTIKRRKAATGVNYDDEESD</sequence>
<dbReference type="NCBIfam" id="TIGR02452">
    <property type="entry name" value="TIGR02452 family protein"/>
    <property type="match status" value="1"/>
</dbReference>
<organism evidence="3 4">
    <name type="scientific">Rotaria magnacalcarata</name>
    <dbReference type="NCBI Taxonomy" id="392030"/>
    <lineage>
        <taxon>Eukaryota</taxon>
        <taxon>Metazoa</taxon>
        <taxon>Spiralia</taxon>
        <taxon>Gnathifera</taxon>
        <taxon>Rotifera</taxon>
        <taxon>Eurotatoria</taxon>
        <taxon>Bdelloidea</taxon>
        <taxon>Philodinida</taxon>
        <taxon>Philodinidae</taxon>
        <taxon>Rotaria</taxon>
    </lineage>
</organism>
<dbReference type="PANTHER" id="PTHR35596:SF1">
    <property type="entry name" value="MICROBIAL-TYPE PARG CATALYTIC DOMAIN-CONTAINING PROTEIN"/>
    <property type="match status" value="1"/>
</dbReference>
<dbReference type="InterPro" id="IPR012664">
    <property type="entry name" value="CHP02452"/>
</dbReference>
<dbReference type="InterPro" id="IPR043472">
    <property type="entry name" value="Macro_dom-like"/>
</dbReference>
<reference evidence="3" key="1">
    <citation type="submission" date="2021-02" db="EMBL/GenBank/DDBJ databases">
        <authorList>
            <person name="Nowell W R."/>
        </authorList>
    </citation>
    <scope>NUCLEOTIDE SEQUENCE</scope>
</reference>
<evidence type="ECO:0000313" key="3">
    <source>
        <dbReference type="EMBL" id="CAF1226230.1"/>
    </source>
</evidence>
<dbReference type="Proteomes" id="UP000663834">
    <property type="component" value="Unassembled WGS sequence"/>
</dbReference>
<dbReference type="Gene3D" id="3.40.220.10">
    <property type="entry name" value="Leucine Aminopeptidase, subunit E, domain 1"/>
    <property type="match status" value="1"/>
</dbReference>
<evidence type="ECO:0000313" key="4">
    <source>
        <dbReference type="Proteomes" id="UP000663834"/>
    </source>
</evidence>
<dbReference type="EMBL" id="CAJNOW010000072">
    <property type="protein sequence ID" value="CAF1226230.1"/>
    <property type="molecule type" value="Genomic_DNA"/>
</dbReference>
<gene>
    <name evidence="3" type="ORF">KQP761_LOCUS1063</name>
</gene>
<dbReference type="PANTHER" id="PTHR35596">
    <property type="entry name" value="DUF2263 DOMAIN-CONTAINING PROTEIN"/>
    <property type="match status" value="1"/>
</dbReference>
<feature type="region of interest" description="Disordered" evidence="1">
    <location>
        <begin position="366"/>
        <end position="437"/>
    </location>
</feature>
<feature type="domain" description="Microbial-type PARG catalytic" evidence="2">
    <location>
        <begin position="77"/>
        <end position="224"/>
    </location>
</feature>
<evidence type="ECO:0000256" key="1">
    <source>
        <dbReference type="SAM" id="MobiDB-lite"/>
    </source>
</evidence>
<comment type="caution">
    <text evidence="3">The sequence shown here is derived from an EMBL/GenBank/DDBJ whole genome shotgun (WGS) entry which is preliminary data.</text>
</comment>
<dbReference type="InterPro" id="IPR019261">
    <property type="entry name" value="PARG_cat_microbial"/>
</dbReference>
<evidence type="ECO:0000259" key="2">
    <source>
        <dbReference type="Pfam" id="PF10021"/>
    </source>
</evidence>
<proteinExistence type="predicted"/>
<accession>A0A814Y8W5</accession>
<protein>
    <recommendedName>
        <fullName evidence="2">Microbial-type PARG catalytic domain-containing protein</fullName>
    </recommendedName>
</protein>
<dbReference type="OrthoDB" id="9985428at2759"/>
<feature type="compositionally biased region" description="Polar residues" evidence="1">
    <location>
        <begin position="373"/>
        <end position="403"/>
    </location>
</feature>
<dbReference type="AlphaFoldDB" id="A0A814Y8W5"/>
<name>A0A814Y8W5_9BILA</name>